<dbReference type="EMBL" id="CM002800">
    <property type="protein sequence ID" value="KZN85352.1"/>
    <property type="molecule type" value="Genomic_DNA"/>
</dbReference>
<evidence type="ECO:0000259" key="2">
    <source>
        <dbReference type="Pfam" id="PF13391"/>
    </source>
</evidence>
<dbReference type="PhylomeDB" id="A0A167QYR5"/>
<dbReference type="InterPro" id="IPR003615">
    <property type="entry name" value="HNH_nuc"/>
</dbReference>
<reference evidence="3" key="1">
    <citation type="journal article" date="2014" name="Genome Announc.">
        <title>Complete sequencing and chromosome-scale genome assembly of the industrial progenitor strain P2niaD18 from the penicillin producer Penicillium chrysogenum.</title>
        <authorList>
            <person name="Specht T."/>
            <person name="Dahlmann T.A."/>
            <person name="Zadra I."/>
            <person name="Kurnsteiner H."/>
            <person name="Kuck U."/>
        </authorList>
    </citation>
    <scope>NUCLEOTIDE SEQUENCE [LARGE SCALE GENOMIC DNA]</scope>
    <source>
        <strain evidence="3">P2niaD18</strain>
    </source>
</reference>
<feature type="domain" description="HNH nuclease" evidence="2">
    <location>
        <begin position="142"/>
        <end position="234"/>
    </location>
</feature>
<dbReference type="Pfam" id="PF13391">
    <property type="entry name" value="HNH_2"/>
    <property type="match status" value="1"/>
</dbReference>
<accession>A0A167QYR5</accession>
<proteinExistence type="predicted"/>
<name>A0A167QYR5_PENCH</name>
<evidence type="ECO:0000256" key="1">
    <source>
        <dbReference type="SAM" id="MobiDB-lite"/>
    </source>
</evidence>
<organism evidence="3">
    <name type="scientific">Penicillium chrysogenum</name>
    <name type="common">Penicillium notatum</name>
    <dbReference type="NCBI Taxonomy" id="5076"/>
    <lineage>
        <taxon>Eukaryota</taxon>
        <taxon>Fungi</taxon>
        <taxon>Dikarya</taxon>
        <taxon>Ascomycota</taxon>
        <taxon>Pezizomycotina</taxon>
        <taxon>Eurotiomycetes</taxon>
        <taxon>Eurotiomycetidae</taxon>
        <taxon>Eurotiales</taxon>
        <taxon>Aspergillaceae</taxon>
        <taxon>Penicillium</taxon>
        <taxon>Penicillium chrysogenum species complex</taxon>
    </lineage>
</organism>
<sequence>MSSQESLSSAVSSAGFSAFAEAKLSLQETLASYQALNTGDDTKKFLETCFKYLPPAGQVNLSEDVSGCRNDEELRQLAASIDTGLLRPLLSKGGKTPVISPSPRIGFDDSVEDLNSRDITPASRNNQGRLRRNCLRRDGYRCTITRSWSSNHDFPPGEPTAILQPVHILPSALGSFTNNDERQRTSQVWANIFSYFPSLRSTLNMSPEDVNREDNIMMMISPLHEEFGLFHFVLEDTPTPNRYRIKLFPRFASAYIPMLPSNRVITLTSHDHRFHLPEAKYLQLHAAIGNILHASGRAESIEKLIRDLEETGGSVLSKDGSTNISDLLSVSHLSLLASNSQPTDSKQQQQRARARFPGTENEKPRLG</sequence>
<protein>
    <recommendedName>
        <fullName evidence="2">HNH nuclease domain-containing protein</fullName>
    </recommendedName>
</protein>
<gene>
    <name evidence="3" type="ORF">EN45_095300</name>
</gene>
<feature type="region of interest" description="Disordered" evidence="1">
    <location>
        <begin position="338"/>
        <end position="367"/>
    </location>
</feature>
<dbReference type="Proteomes" id="UP000076449">
    <property type="component" value="Chromosome III"/>
</dbReference>
<feature type="compositionally biased region" description="Polar residues" evidence="1">
    <location>
        <begin position="341"/>
        <end position="351"/>
    </location>
</feature>
<dbReference type="AlphaFoldDB" id="A0A167QYR5"/>
<evidence type="ECO:0000313" key="3">
    <source>
        <dbReference type="EMBL" id="KZN85352.1"/>
    </source>
</evidence>